<dbReference type="Proteomes" id="UP000799755">
    <property type="component" value="Unassembled WGS sequence"/>
</dbReference>
<name>A0ACB6QAD8_9PLEO</name>
<gene>
    <name evidence="1" type="ORF">BDR25DRAFT_307980</name>
</gene>
<dbReference type="EMBL" id="MU003554">
    <property type="protein sequence ID" value="KAF2463087.1"/>
    <property type="molecule type" value="Genomic_DNA"/>
</dbReference>
<evidence type="ECO:0000313" key="2">
    <source>
        <dbReference type="Proteomes" id="UP000799755"/>
    </source>
</evidence>
<organism evidence="1 2">
    <name type="scientific">Lindgomyces ingoldianus</name>
    <dbReference type="NCBI Taxonomy" id="673940"/>
    <lineage>
        <taxon>Eukaryota</taxon>
        <taxon>Fungi</taxon>
        <taxon>Dikarya</taxon>
        <taxon>Ascomycota</taxon>
        <taxon>Pezizomycotina</taxon>
        <taxon>Dothideomycetes</taxon>
        <taxon>Pleosporomycetidae</taxon>
        <taxon>Pleosporales</taxon>
        <taxon>Lindgomycetaceae</taxon>
        <taxon>Lindgomyces</taxon>
    </lineage>
</organism>
<sequence length="262" mass="30068">MAQQPPAAPEDELINGSFFPLPPPFYKHFTPENQQRLKEFKETAGIYNTQASTPHLSAEQLVKLPPELRFLVPPEPPADDEKYRVFGGEVQLNQSSPKLSDWGYEQLYPSPPTPTPGEDPSVQSEWSLNRAEYLQRLIRSALLKFLELLGIMSTDPVKWRDAMGDLGTLAANMHALINEYRDHQMRETLIIMMEEQLERKRAEVEGVRKMKHKVEEALLGFAKNAPRKMESATEHLDPSSPEEKRKESQRHMWQAMDEILGH</sequence>
<evidence type="ECO:0000313" key="1">
    <source>
        <dbReference type="EMBL" id="KAF2463087.1"/>
    </source>
</evidence>
<accession>A0ACB6QAD8</accession>
<protein>
    <submittedName>
        <fullName evidence="1">Uncharacterized protein</fullName>
    </submittedName>
</protein>
<comment type="caution">
    <text evidence="1">The sequence shown here is derived from an EMBL/GenBank/DDBJ whole genome shotgun (WGS) entry which is preliminary data.</text>
</comment>
<proteinExistence type="predicted"/>
<keyword evidence="2" id="KW-1185">Reference proteome</keyword>
<reference evidence="1" key="1">
    <citation type="journal article" date="2020" name="Stud. Mycol.">
        <title>101 Dothideomycetes genomes: a test case for predicting lifestyles and emergence of pathogens.</title>
        <authorList>
            <person name="Haridas S."/>
            <person name="Albert R."/>
            <person name="Binder M."/>
            <person name="Bloem J."/>
            <person name="Labutti K."/>
            <person name="Salamov A."/>
            <person name="Andreopoulos B."/>
            <person name="Baker S."/>
            <person name="Barry K."/>
            <person name="Bills G."/>
            <person name="Bluhm B."/>
            <person name="Cannon C."/>
            <person name="Castanera R."/>
            <person name="Culley D."/>
            <person name="Daum C."/>
            <person name="Ezra D."/>
            <person name="Gonzalez J."/>
            <person name="Henrissat B."/>
            <person name="Kuo A."/>
            <person name="Liang C."/>
            <person name="Lipzen A."/>
            <person name="Lutzoni F."/>
            <person name="Magnuson J."/>
            <person name="Mondo S."/>
            <person name="Nolan M."/>
            <person name="Ohm R."/>
            <person name="Pangilinan J."/>
            <person name="Park H.-J."/>
            <person name="Ramirez L."/>
            <person name="Alfaro M."/>
            <person name="Sun H."/>
            <person name="Tritt A."/>
            <person name="Yoshinaga Y."/>
            <person name="Zwiers L.-H."/>
            <person name="Turgeon B."/>
            <person name="Goodwin S."/>
            <person name="Spatafora J."/>
            <person name="Crous P."/>
            <person name="Grigoriev I."/>
        </authorList>
    </citation>
    <scope>NUCLEOTIDE SEQUENCE</scope>
    <source>
        <strain evidence="1">ATCC 200398</strain>
    </source>
</reference>